<feature type="domain" description="RSE1/DDB1/CPSF1 C-terminal" evidence="4">
    <location>
        <begin position="1316"/>
        <end position="1554"/>
    </location>
</feature>
<dbReference type="GO" id="GO:0005634">
    <property type="term" value="C:nucleus"/>
    <property type="evidence" value="ECO:0007669"/>
    <property type="project" value="UniProtKB-SubCell"/>
</dbReference>
<evidence type="ECO:0000256" key="1">
    <source>
        <dbReference type="ARBA" id="ARBA00004123"/>
    </source>
</evidence>
<sequence length="1554" mass="161519">MRDPTYTYCREVLAPSTVDCAVGLSMTRAGASNLAVARGNVLELYEVRLVMATGAGGGGGDDGGAAGDEYLYKSLGNEDFDLPMYQGDSRRRGGDGSKQPQLHLVHRWRLHGHIKAMQAVGSGKSKGAQRADRLLLSFAEAKMSLVALDHGSQTLVTESIHYYEHEGLARKRYNDHETCDLRADPEGRCVAMRIYDDQLAVLPLAAAGDGGGGAATAAESFVVDLRQAGVNVRNVRDFAFLHGYLEPTLAVLHEQRPTWPGLVAVARDTSSVTVLSLDMTRRAVSVLNTAGRLPSDARRLVVLAEPAGGVLAVGAGALSHVANGAVSCISVLNRVAARGIGAAQRDAIDRTNEALGLVLDAGRAAFAAVGAGTLAMWSQHGHVYALRLEGDGRLVRRIAVRRVRGSDPHRAAPPPVASTWDDFAVPPSCVAAVRPADADADAAAADAQLLFVGGAAGRSLLLGVGGAGEAAAAPADDWAARLRFAVHDEILGTGPVVGMDVGARGDGLELVTCGGNEWRGCLRVQQRHVQPQVVASFDLPGAPARGVWTARCLAEYNIGGVMQAAEAAGLGDAADTFVVVSRAGGTTVLTGGDELQELGASGFYTAGPTVAVGAALGSTRVVQVHASGLRVVDAHARETQAVVFNAAADAVAAEVADAYVLVRMADGAFAMYAADADSGALREMAVPDAMRGGPGGATGASLFEDVHRVLATNREYVDRNRDALHKRAAAAAAAGTGAAGRDGALDSVLDSVYGDASLAEAPPAAAAKRKPARRPAGGRSKQRRRRAEGAESDDDFDALYDEIADEAADASDASDASAASDAPQAPKPASGQAVRGESPVYALVALAGGDLAAFRLPSFERVWTTPRFDDLGDTLAAGRPGAGGGAGTAAGGRIDEFRLVQLGGDDIATAHLLAITSAGEVAVYRAFEHCAREYVARRMAAPGAAALADDGELALRFARMHHDVLAYEPDYERHARRVQARQTRAFDAWRARDQEREAEREQAGAAARERARATQQREEAVVDRGESDDDDAASDEPGAAAAPAPAPAPAPAADDIYADHDAAPEAGPAPAAEAGPAPAPAAAPAPADAAAAAAGSPDAPDAPDEDREESADHPPASKFAVLDNLGGYAAVLVAGPQPLVVLVGTKRYARVHPLRIAARLPAWARTLPAALLARGRPVVAAARFHSGACQHGLVALTQAGTLVIAALAASSRVARGGVEYDAPWPARTLPVGTQHPGIAALGGVAFHRPSGSWVAAAASADRFYIREPNRDIAARQAREDAGPPAAGAAASDLHLVHMHERRAVHTTSVPPLQPRAHLDLLSPVTWETVDSHAFASGEHVAALRVLALESTQSASGRRAVVCVGTAFVLGEDVATRGAVYVFDVVDIVPLPGRPQTNRRLKLLCREEVGGAVTALAELRGNLVMTVGSKVFVRSLQRAEQLVSVAFLDCQSCVRALAGLNAFLLVADLARGLWLAAFQEEGPTRVEVLGREPANRLALEHADFLALGHRMLLLAADALGALHMFAYAPYDAHSAAGQRLLRRGEFNLHSPVTAL</sequence>
<evidence type="ECO:0000313" key="7">
    <source>
        <dbReference type="EMBL" id="KAJ1719126.1"/>
    </source>
</evidence>
<feature type="domain" description="RSE1/DDB1/CPSF1 first beta-propeller" evidence="5">
    <location>
        <begin position="100"/>
        <end position="322"/>
    </location>
</feature>
<feature type="region of interest" description="Disordered" evidence="3">
    <location>
        <begin position="810"/>
        <end position="834"/>
    </location>
</feature>
<evidence type="ECO:0000259" key="5">
    <source>
        <dbReference type="Pfam" id="PF10433"/>
    </source>
</evidence>
<feature type="domain" description="RSE1/DDB1/CPSF1 second beta-propeller" evidence="6">
    <location>
        <begin position="531"/>
        <end position="930"/>
    </location>
</feature>
<protein>
    <submittedName>
        <fullName evidence="7">mRNA cleavage and polyadenylation factor subunit</fullName>
    </submittedName>
</protein>
<feature type="region of interest" description="Disordered" evidence="3">
    <location>
        <begin position="760"/>
        <end position="797"/>
    </location>
</feature>
<dbReference type="Proteomes" id="UP001149813">
    <property type="component" value="Unassembled WGS sequence"/>
</dbReference>
<dbReference type="InterPro" id="IPR004871">
    <property type="entry name" value="RSE1/DDB1/CPSF1_C"/>
</dbReference>
<dbReference type="Pfam" id="PF23726">
    <property type="entry name" value="Beta-prop_RSE1_2nd"/>
    <property type="match status" value="1"/>
</dbReference>
<organism evidence="7 8">
    <name type="scientific">Coemansia erecta</name>
    <dbReference type="NCBI Taxonomy" id="147472"/>
    <lineage>
        <taxon>Eukaryota</taxon>
        <taxon>Fungi</taxon>
        <taxon>Fungi incertae sedis</taxon>
        <taxon>Zoopagomycota</taxon>
        <taxon>Kickxellomycotina</taxon>
        <taxon>Kickxellomycetes</taxon>
        <taxon>Kickxellales</taxon>
        <taxon>Kickxellaceae</taxon>
        <taxon>Coemansia</taxon>
    </lineage>
</organism>
<gene>
    <name evidence="7" type="primary">CFT1_2</name>
    <name evidence="7" type="ORF">LPJ53_006049</name>
</gene>
<comment type="subcellular location">
    <subcellularLocation>
        <location evidence="1">Nucleus</location>
    </subcellularLocation>
</comment>
<dbReference type="OrthoDB" id="6109at2759"/>
<dbReference type="InterPro" id="IPR018846">
    <property type="entry name" value="Beta-prop_RSE1/DDB1/CPSF1_1st"/>
</dbReference>
<reference evidence="7" key="1">
    <citation type="submission" date="2022-07" db="EMBL/GenBank/DDBJ databases">
        <title>Phylogenomic reconstructions and comparative analyses of Kickxellomycotina fungi.</title>
        <authorList>
            <person name="Reynolds N.K."/>
            <person name="Stajich J.E."/>
            <person name="Barry K."/>
            <person name="Grigoriev I.V."/>
            <person name="Crous P."/>
            <person name="Smith M.E."/>
        </authorList>
    </citation>
    <scope>NUCLEOTIDE SEQUENCE</scope>
    <source>
        <strain evidence="7">NBRC 32514</strain>
    </source>
</reference>
<evidence type="ECO:0000259" key="6">
    <source>
        <dbReference type="Pfam" id="PF23726"/>
    </source>
</evidence>
<feature type="region of interest" description="Disordered" evidence="3">
    <location>
        <begin position="996"/>
        <end position="1118"/>
    </location>
</feature>
<comment type="caution">
    <text evidence="7">The sequence shown here is derived from an EMBL/GenBank/DDBJ whole genome shotgun (WGS) entry which is preliminary data.</text>
</comment>
<dbReference type="GO" id="GO:0003676">
    <property type="term" value="F:nucleic acid binding"/>
    <property type="evidence" value="ECO:0007669"/>
    <property type="project" value="InterPro"/>
</dbReference>
<keyword evidence="2" id="KW-0539">Nucleus</keyword>
<feature type="compositionally biased region" description="Low complexity" evidence="3">
    <location>
        <begin position="810"/>
        <end position="830"/>
    </location>
</feature>
<evidence type="ECO:0000259" key="4">
    <source>
        <dbReference type="Pfam" id="PF03178"/>
    </source>
</evidence>
<name>A0A9W8CP37_9FUNG</name>
<feature type="compositionally biased region" description="Low complexity" evidence="3">
    <location>
        <begin position="1064"/>
        <end position="1076"/>
    </location>
</feature>
<feature type="compositionally biased region" description="Basic and acidic residues" evidence="3">
    <location>
        <begin position="996"/>
        <end position="1025"/>
    </location>
</feature>
<dbReference type="EMBL" id="JANBOJ010000483">
    <property type="protein sequence ID" value="KAJ1719126.1"/>
    <property type="molecule type" value="Genomic_DNA"/>
</dbReference>
<evidence type="ECO:0000313" key="8">
    <source>
        <dbReference type="Proteomes" id="UP001149813"/>
    </source>
</evidence>
<dbReference type="Gene3D" id="2.130.10.10">
    <property type="entry name" value="YVTN repeat-like/Quinoprotein amine dehydrogenase"/>
    <property type="match status" value="3"/>
</dbReference>
<dbReference type="InterPro" id="IPR058543">
    <property type="entry name" value="Beta-prop_RSE1/DDB1/CPSF1_2nd"/>
</dbReference>
<proteinExistence type="predicted"/>
<dbReference type="Pfam" id="PF10433">
    <property type="entry name" value="Beta-prop_RSE1_1st"/>
    <property type="match status" value="1"/>
</dbReference>
<feature type="non-terminal residue" evidence="7">
    <location>
        <position position="1554"/>
    </location>
</feature>
<keyword evidence="8" id="KW-1185">Reference proteome</keyword>
<dbReference type="PANTHER" id="PTHR10644">
    <property type="entry name" value="DNA REPAIR/RNA PROCESSING CPSF FAMILY"/>
    <property type="match status" value="1"/>
</dbReference>
<accession>A0A9W8CP37</accession>
<feature type="compositionally biased region" description="Low complexity" evidence="3">
    <location>
        <begin position="1084"/>
        <end position="1099"/>
    </location>
</feature>
<dbReference type="InterPro" id="IPR050358">
    <property type="entry name" value="RSE1/DDB1/CFT1"/>
</dbReference>
<dbReference type="InterPro" id="IPR015943">
    <property type="entry name" value="WD40/YVTN_repeat-like_dom_sf"/>
</dbReference>
<evidence type="ECO:0000256" key="3">
    <source>
        <dbReference type="SAM" id="MobiDB-lite"/>
    </source>
</evidence>
<dbReference type="Pfam" id="PF03178">
    <property type="entry name" value="CPSF_A"/>
    <property type="match status" value="1"/>
</dbReference>
<evidence type="ECO:0000256" key="2">
    <source>
        <dbReference type="ARBA" id="ARBA00023242"/>
    </source>
</evidence>